<feature type="signal peptide" evidence="1">
    <location>
        <begin position="1"/>
        <end position="22"/>
    </location>
</feature>
<evidence type="ECO:0000256" key="1">
    <source>
        <dbReference type="SAM" id="SignalP"/>
    </source>
</evidence>
<keyword evidence="3" id="KW-1185">Reference proteome</keyword>
<dbReference type="SUPFAM" id="SSF48452">
    <property type="entry name" value="TPR-like"/>
    <property type="match status" value="1"/>
</dbReference>
<accession>A0ABW5JFU6</accession>
<dbReference type="InterPro" id="IPR011990">
    <property type="entry name" value="TPR-like_helical_dom_sf"/>
</dbReference>
<dbReference type="Gene3D" id="1.25.40.10">
    <property type="entry name" value="Tetratricopeptide repeat domain"/>
    <property type="match status" value="2"/>
</dbReference>
<name>A0ABW5JFU6_9BACT</name>
<proteinExistence type="predicted"/>
<sequence length="443" mass="50439">MKQLITLLGILFVSTPLINAQANCQEEPPSGLSPLAAYSIFYENYRSGDYEFALDYGRWMICAKPEKLEGNPRFSLLSQYKRMATIYEEISRTKEDPTVKTAYVDSAMIILNEAIELFGEDQKTEFDLTFKRGRFYQQNYNNIDNGLQKAYGDYAKLFEINPERAISLGDGYYLRQALNNIVRQGTKEEAQAFIDNVKPFATGEALAFIEEKQQEILGSPEEQIAYFSPLVEEDPENLEAWKALESAYEDLDDREKLNEVKLKINELEPTYESAMGLAEFARGNAEYQDAVEYYNQALERTDDNSQRKDLFLRLADMHINLESLSTAKRYVQDALAIDANDGAAYIKMATIYGAAVTQCTEDRTLEAADKVVYWLVIDYLNKAKQIDPSVANTVNRQMSSFEDVTPNSEDKFFTLNLENGQTIRVDGSLNSCYSFINESTTVR</sequence>
<dbReference type="EMBL" id="JBHULI010000002">
    <property type="protein sequence ID" value="MFD2531215.1"/>
    <property type="molecule type" value="Genomic_DNA"/>
</dbReference>
<comment type="caution">
    <text evidence="2">The sequence shown here is derived from an EMBL/GenBank/DDBJ whole genome shotgun (WGS) entry which is preliminary data.</text>
</comment>
<protein>
    <submittedName>
        <fullName evidence="2">Tetratricopeptide repeat protein</fullName>
    </submittedName>
</protein>
<organism evidence="2 3">
    <name type="scientific">Gracilimonas halophila</name>
    <dbReference type="NCBI Taxonomy" id="1834464"/>
    <lineage>
        <taxon>Bacteria</taxon>
        <taxon>Pseudomonadati</taxon>
        <taxon>Balneolota</taxon>
        <taxon>Balneolia</taxon>
        <taxon>Balneolales</taxon>
        <taxon>Balneolaceae</taxon>
        <taxon>Gracilimonas</taxon>
    </lineage>
</organism>
<dbReference type="RefSeq" id="WP_390297838.1">
    <property type="nucleotide sequence ID" value="NZ_JBHULI010000002.1"/>
</dbReference>
<gene>
    <name evidence="2" type="ORF">ACFSVN_02010</name>
</gene>
<evidence type="ECO:0000313" key="2">
    <source>
        <dbReference type="EMBL" id="MFD2531215.1"/>
    </source>
</evidence>
<evidence type="ECO:0000313" key="3">
    <source>
        <dbReference type="Proteomes" id="UP001597460"/>
    </source>
</evidence>
<feature type="chain" id="PRO_5045733475" evidence="1">
    <location>
        <begin position="23"/>
        <end position="443"/>
    </location>
</feature>
<dbReference type="Proteomes" id="UP001597460">
    <property type="component" value="Unassembled WGS sequence"/>
</dbReference>
<keyword evidence="1" id="KW-0732">Signal</keyword>
<reference evidence="3" key="1">
    <citation type="journal article" date="2019" name="Int. J. Syst. Evol. Microbiol.">
        <title>The Global Catalogue of Microorganisms (GCM) 10K type strain sequencing project: providing services to taxonomists for standard genome sequencing and annotation.</title>
        <authorList>
            <consortium name="The Broad Institute Genomics Platform"/>
            <consortium name="The Broad Institute Genome Sequencing Center for Infectious Disease"/>
            <person name="Wu L."/>
            <person name="Ma J."/>
        </authorList>
    </citation>
    <scope>NUCLEOTIDE SEQUENCE [LARGE SCALE GENOMIC DNA]</scope>
    <source>
        <strain evidence="3">KCTC 52042</strain>
    </source>
</reference>